<keyword evidence="3" id="KW-0813">Transport</keyword>
<evidence type="ECO:0000256" key="7">
    <source>
        <dbReference type="ARBA" id="ARBA00023136"/>
    </source>
</evidence>
<feature type="region of interest" description="Disordered" evidence="8">
    <location>
        <begin position="1742"/>
        <end position="1761"/>
    </location>
</feature>
<dbReference type="InterPro" id="IPR016024">
    <property type="entry name" value="ARM-type_fold"/>
</dbReference>
<evidence type="ECO:0000256" key="4">
    <source>
        <dbReference type="ARBA" id="ARBA00022490"/>
    </source>
</evidence>
<feature type="compositionally biased region" description="Polar residues" evidence="8">
    <location>
        <begin position="1532"/>
        <end position="1549"/>
    </location>
</feature>
<dbReference type="Gene3D" id="1.10.220.20">
    <property type="match status" value="1"/>
</dbReference>
<name>A0ABP1AT98_9BRYO</name>
<feature type="region of interest" description="Disordered" evidence="8">
    <location>
        <begin position="268"/>
        <end position="309"/>
    </location>
</feature>
<evidence type="ECO:0000256" key="8">
    <source>
        <dbReference type="SAM" id="MobiDB-lite"/>
    </source>
</evidence>
<feature type="compositionally biased region" description="Basic and acidic residues" evidence="8">
    <location>
        <begin position="1749"/>
        <end position="1761"/>
    </location>
</feature>
<keyword evidence="7" id="KW-0472">Membrane</keyword>
<keyword evidence="11" id="KW-1185">Reference proteome</keyword>
<dbReference type="PANTHER" id="PTHR10663">
    <property type="entry name" value="GUANYL-NUCLEOTIDE EXCHANGE FACTOR"/>
    <property type="match status" value="1"/>
</dbReference>
<dbReference type="InterPro" id="IPR032629">
    <property type="entry name" value="DCB_dom"/>
</dbReference>
<dbReference type="Gene3D" id="1.25.10.10">
    <property type="entry name" value="Leucine-rich Repeat Variant"/>
    <property type="match status" value="1"/>
</dbReference>
<dbReference type="InterPro" id="IPR035999">
    <property type="entry name" value="Sec7_dom_sf"/>
</dbReference>
<evidence type="ECO:0000313" key="10">
    <source>
        <dbReference type="EMBL" id="CAK9865545.1"/>
    </source>
</evidence>
<proteinExistence type="predicted"/>
<dbReference type="SUPFAM" id="SSF48425">
    <property type="entry name" value="Sec7 domain"/>
    <property type="match status" value="1"/>
</dbReference>
<dbReference type="Pfam" id="PF12783">
    <property type="entry name" value="Sec7-like_HUS"/>
    <property type="match status" value="1"/>
</dbReference>
<dbReference type="Proteomes" id="UP001497522">
    <property type="component" value="Chromosome 15"/>
</dbReference>
<reference evidence="10" key="1">
    <citation type="submission" date="2024-03" db="EMBL/GenBank/DDBJ databases">
        <authorList>
            <consortium name="ELIXIR-Norway"/>
            <consortium name="Elixir Norway"/>
        </authorList>
    </citation>
    <scope>NUCLEOTIDE SEQUENCE</scope>
</reference>
<evidence type="ECO:0000256" key="1">
    <source>
        <dbReference type="ARBA" id="ARBA00004287"/>
    </source>
</evidence>
<dbReference type="CDD" id="cd00171">
    <property type="entry name" value="Sec7"/>
    <property type="match status" value="1"/>
</dbReference>
<dbReference type="PROSITE" id="PS50190">
    <property type="entry name" value="SEC7"/>
    <property type="match status" value="1"/>
</dbReference>
<organism evidence="10 11">
    <name type="scientific">Sphagnum jensenii</name>
    <dbReference type="NCBI Taxonomy" id="128206"/>
    <lineage>
        <taxon>Eukaryota</taxon>
        <taxon>Viridiplantae</taxon>
        <taxon>Streptophyta</taxon>
        <taxon>Embryophyta</taxon>
        <taxon>Bryophyta</taxon>
        <taxon>Sphagnophytina</taxon>
        <taxon>Sphagnopsida</taxon>
        <taxon>Sphagnales</taxon>
        <taxon>Sphagnaceae</taxon>
        <taxon>Sphagnum</taxon>
    </lineage>
</organism>
<evidence type="ECO:0000313" key="11">
    <source>
        <dbReference type="Proteomes" id="UP001497522"/>
    </source>
</evidence>
<dbReference type="InterPro" id="IPR032691">
    <property type="entry name" value="Mon2/Sec7/BIG1-like_HUS"/>
</dbReference>
<keyword evidence="5" id="KW-0344">Guanine-nucleotide releasing factor</keyword>
<dbReference type="Gene3D" id="1.10.1000.11">
    <property type="entry name" value="Arf Nucleotide-binding Site Opener,domain 2"/>
    <property type="match status" value="1"/>
</dbReference>
<evidence type="ECO:0000259" key="9">
    <source>
        <dbReference type="PROSITE" id="PS50190"/>
    </source>
</evidence>
<evidence type="ECO:0000256" key="3">
    <source>
        <dbReference type="ARBA" id="ARBA00022448"/>
    </source>
</evidence>
<dbReference type="EMBL" id="OZ023716">
    <property type="protein sequence ID" value="CAK9865545.1"/>
    <property type="molecule type" value="Genomic_DNA"/>
</dbReference>
<dbReference type="Pfam" id="PF16213">
    <property type="entry name" value="DCB"/>
    <property type="match status" value="1"/>
</dbReference>
<feature type="region of interest" description="Disordered" evidence="8">
    <location>
        <begin position="1459"/>
        <end position="1549"/>
    </location>
</feature>
<accession>A0ABP1AT98</accession>
<dbReference type="Pfam" id="PF01369">
    <property type="entry name" value="Sec7"/>
    <property type="match status" value="1"/>
</dbReference>
<sequence>MAEAGGAFVTRSFKRLLNDAPGRKYNALQTALKAYLERKPELTSASHHEEPAAAAARDEIHLGTQQENSLDGNPPPYTPNNEAEIKSVDIVSPVLAPAKPSTCQAAAATLAEAGHTLEGSEADLVILPLLLAFESKQSKLIETALDCLHKLISYGHLEGEAGLEGGKNTERVTKILNLVCASADGTSPDSVVLQVVKVLLSAVASPTFQVHGECLFTAIWTCYTIFLTTKSPVNQATAKATLTQMISIVLRRMEPDKQILRADASLQSNQTTAIREEAEPPASTSNHLVPPKALSNGNTSHHKRTDAVEEGGSILIDTETGEARNASTGETMEMPNSSTPMVEAPPTSLYDLHQLALDADIKGFEAALEKIVSTNGALKSNGSRKDSEDLTVVEQDALLVLQTLCKMAMKGGGDEFQNRNKLLSLELLQNCIESVKYAFTLEFHFIDLLRIFVCYTLLKACMSPVLPVFQLAANVYMSLLQRFRETLKVELGIFFSLILLRSVDVTETPLPQCSIVLKILEKICNDPPMVADLFINYDCDSDAPNIFKRMVNSLSRLAQGTQFVDPNSTTFLQNTTLNASSLQCLTSILKSIGIWISKHRENGAAVLDASTNKTIGLGTYADADEPEPNDDDKAMLQTDEFGIVKSNEVTLETAVREFNQTPMNGINFLEAHNLIPHDPKSIAWFLKDTPGLDRVMIGDYFGQDDEFSLSVMHAYVDAMSFSDMRLDKALRAILFDIHLPREAEKVDWIIEKFAERYYRDNPRLFKNADTVYVLAYAVIMLNNDIHNSTILPKPSKVDFVRMNTSADDMEHAPQELLEEIYDAIVQEEIVYEDAAMRAEKLREQHSLASVLNLCGAQMRDISNAKEESKELVQGSQMTVRRGGSREGVFLQAKCEDFARPMLETVGWPVLAVFSLTMEDSENKSGMVEGLCIEGFRLGIQLAKTLDMDVMRYAFLTSLVRFTFLHAPREMRSKNVEALKMLLGLCQDEPNALKDTWNAILECLSRLEYLTSPTHESTNILMLSGNQSSRHSLLLSLTELAGKPMEQVYINSAKLPSDVIVEFFTALCGVSHEELQQNPPRLFSLTKLIEISHYNMLRIRMVWGRIWAVLSSHFVLAGSHAEEKIAVYAINSLQQLMIKCLERPELANFTFQERILKPFVVMMGTCKNPRIRALIVDSIKQMIKSKVGSLKSGWCSVFTVFTIAAEDDVEAISDVAFESVEQVILEDQVLGDCFVDCVTCLLAFANNKISSRSSLKAIALLRICEDRLADGTVIQGTSIQKNTANQTDVEIAEQYWFPMLAGLSDLTSDPRAEVRNCALDVLFDLLKVRGQSFSGPFWESVYDRALSPIFAFVQSVSKRREKPSSQDQWIEDACLHSLQLLCDLFSSFYKEVSFLLPSLLGLLLDCATCPDQTLASIAMGALIRLTEIAGHQFDEKDWTTLLDSLRDVCHSTQPVELLNPTSTTFLGSADSVPGSRKFRGPTTPISNFRGDPTTPTSQEATTTNEGRGIESLANGTPLRTPPPARRSVVANGDNASLNNHSVKSDTTSENNQLEQHSVVELEAPPPVVGGLEAIMASPKESRGSPGGGLLKNQASGKSFMGNMIDTLFMRNVTLKGRTSKATEASLDDANQDADGGLHGMNGGEFEGTLPPGVRSKCLIQLLLLGVFDSLQKNHWVRLRPSHKRLIMDTILSMVDFAASYNSDSNLRSRLNLLSGDRPPATLLRQEIEGTRIYLTVLNQTATQGVSNGGDSKHPNDSDKPIPLKGEEQMLREESERCFMAFCGRILTEVATLQPGSFEIIQAEAHQSLMLRSPVTVQVLNAMASMDMPMFKKHLPEFYPSFTKLICSDQMDVRRALGDLFKVQLMALLP</sequence>
<dbReference type="SUPFAM" id="SSF48371">
    <property type="entry name" value="ARM repeat"/>
    <property type="match status" value="2"/>
</dbReference>
<keyword evidence="6" id="KW-0653">Protein transport</keyword>
<evidence type="ECO:0000256" key="2">
    <source>
        <dbReference type="ARBA" id="ARBA00004514"/>
    </source>
</evidence>
<evidence type="ECO:0000256" key="5">
    <source>
        <dbReference type="ARBA" id="ARBA00022658"/>
    </source>
</evidence>
<dbReference type="Pfam" id="PF20252">
    <property type="entry name" value="BIG2_C"/>
    <property type="match status" value="1"/>
</dbReference>
<feature type="domain" description="SEC7" evidence="9">
    <location>
        <begin position="640"/>
        <end position="827"/>
    </location>
</feature>
<dbReference type="InterPro" id="IPR046455">
    <property type="entry name" value="Sec7/BIG1-like_C"/>
</dbReference>
<dbReference type="Pfam" id="PF09324">
    <property type="entry name" value="Sec7-like_HDS"/>
    <property type="match status" value="1"/>
</dbReference>
<dbReference type="InterPro" id="IPR023394">
    <property type="entry name" value="Sec7_C_sf"/>
</dbReference>
<dbReference type="InterPro" id="IPR000904">
    <property type="entry name" value="Sec7_dom"/>
</dbReference>
<feature type="compositionally biased region" description="Low complexity" evidence="8">
    <location>
        <begin position="1492"/>
        <end position="1502"/>
    </location>
</feature>
<dbReference type="SMART" id="SM00222">
    <property type="entry name" value="Sec7"/>
    <property type="match status" value="1"/>
</dbReference>
<dbReference type="PANTHER" id="PTHR10663:SF312">
    <property type="entry name" value="BREFELDIN A-INHIBITED GUANINE NUCLEOTIDE-EXCHANGE PROTEIN 5"/>
    <property type="match status" value="1"/>
</dbReference>
<comment type="subcellular location">
    <subcellularLocation>
        <location evidence="2">Cytoplasm</location>
        <location evidence="2">Cytosol</location>
    </subcellularLocation>
    <subcellularLocation>
        <location evidence="1">Membrane</location>
        <topology evidence="1">Peripheral membrane protein</topology>
        <orientation evidence="1">Cytoplasmic side</orientation>
    </subcellularLocation>
</comment>
<dbReference type="InterPro" id="IPR011989">
    <property type="entry name" value="ARM-like"/>
</dbReference>
<protein>
    <recommendedName>
        <fullName evidence="9">SEC7 domain-containing protein</fullName>
    </recommendedName>
</protein>
<gene>
    <name evidence="10" type="ORF">CSSPJE1EN2_LOCUS8540</name>
</gene>
<evidence type="ECO:0000256" key="6">
    <source>
        <dbReference type="ARBA" id="ARBA00022927"/>
    </source>
</evidence>
<keyword evidence="4" id="KW-0963">Cytoplasm</keyword>
<dbReference type="InterPro" id="IPR015403">
    <property type="entry name" value="Mon2/Sec7/BIG1-like_HDS"/>
</dbReference>